<evidence type="ECO:0000313" key="1">
    <source>
        <dbReference type="EMBL" id="QHS85110.1"/>
    </source>
</evidence>
<sequence length="170" mass="19402">MKFGVFTRKERAFLNADVQERGSLLHEPGDEPSTTETQTSKTIKKIIQSALNKLYKIDDPIYIWSVITTASNGRAVLIIKEDTGYLIGMYDETTKEEKIVPIKFENIDSTYIELVKLLDDVKYINLVGGDNDRNVRTILKLYEEKGTPSKVYFGKQNQLAKLNSDIKYLS</sequence>
<dbReference type="AlphaFoldDB" id="A0A6C0AZ78"/>
<protein>
    <submittedName>
        <fullName evidence="1">Uncharacterized protein</fullName>
    </submittedName>
</protein>
<proteinExistence type="predicted"/>
<organism evidence="1">
    <name type="scientific">viral metagenome</name>
    <dbReference type="NCBI Taxonomy" id="1070528"/>
    <lineage>
        <taxon>unclassified sequences</taxon>
        <taxon>metagenomes</taxon>
        <taxon>organismal metagenomes</taxon>
    </lineage>
</organism>
<name>A0A6C0AZ78_9ZZZZ</name>
<reference evidence="1" key="1">
    <citation type="journal article" date="2020" name="Nature">
        <title>Giant virus diversity and host interactions through global metagenomics.</title>
        <authorList>
            <person name="Schulz F."/>
            <person name="Roux S."/>
            <person name="Paez-Espino D."/>
            <person name="Jungbluth S."/>
            <person name="Walsh D.A."/>
            <person name="Denef V.J."/>
            <person name="McMahon K.D."/>
            <person name="Konstantinidis K.T."/>
            <person name="Eloe-Fadrosh E.A."/>
            <person name="Kyrpides N.C."/>
            <person name="Woyke T."/>
        </authorList>
    </citation>
    <scope>NUCLEOTIDE SEQUENCE</scope>
    <source>
        <strain evidence="1">GVMAG-M-3300009182-67</strain>
    </source>
</reference>
<accession>A0A6C0AZ78</accession>
<dbReference type="EMBL" id="MN739040">
    <property type="protein sequence ID" value="QHS85110.1"/>
    <property type="molecule type" value="Genomic_DNA"/>
</dbReference>